<name>A0A7K0FZW1_9SPHI</name>
<dbReference type="EMBL" id="WKKH01000011">
    <property type="protein sequence ID" value="MRX76286.1"/>
    <property type="molecule type" value="Genomic_DNA"/>
</dbReference>
<comment type="caution">
    <text evidence="2">The sequence shown here is derived from an EMBL/GenBank/DDBJ whole genome shotgun (WGS) entry which is preliminary data.</text>
</comment>
<evidence type="ECO:0008006" key="4">
    <source>
        <dbReference type="Google" id="ProtNLM"/>
    </source>
</evidence>
<dbReference type="AlphaFoldDB" id="A0A7K0FZW1"/>
<dbReference type="RefSeq" id="WP_154280518.1">
    <property type="nucleotide sequence ID" value="NZ_JBHUJQ010000001.1"/>
</dbReference>
<dbReference type="OrthoDB" id="9775382at2"/>
<dbReference type="Pfam" id="PF20230">
    <property type="entry name" value="DUF6588"/>
    <property type="match status" value="1"/>
</dbReference>
<gene>
    <name evidence="2" type="ORF">GJU39_09310</name>
</gene>
<reference evidence="2 3" key="1">
    <citation type="submission" date="2019-11" db="EMBL/GenBank/DDBJ databases">
        <title>Pedobacter petrophilus genome.</title>
        <authorList>
            <person name="Feldbauer M.J."/>
            <person name="Newman J.D."/>
        </authorList>
    </citation>
    <scope>NUCLEOTIDE SEQUENCE [LARGE SCALE GENOMIC DNA]</scope>
    <source>
        <strain evidence="2 3">LMG 29686</strain>
    </source>
</reference>
<sequence>MKTVATILFFILLQASMAVHAQLNFENLIRSGPADAEKLVEAYANPLLYGFGLGMNSGWTNTAQALKPLHFDLRVIGTGSVVPSSKQTFDVSNIGLSPTLRPSDPSKVLSPTFTGDTRNNGPLMDLFDANNNKLISFELPRAVIKSIVPTPQLQLNMGLFANTEVMVRAAPKIRLGERFGSVSLLGFGIKHNFARDFFPKDSEKIPFDFSVLAGFNTVKYGRDLNLLPLDGMIPENDAQIADFSTQRVYAKFDNYLIQATLSKELSVFTPFVSLGYSISKAQIGLKGNYPIANSIKDEKIAYITYSDPFALKRTYLRTLRGDVGFQIKLPVLRLYGSYGFSGGYGMLSGGVGIGF</sequence>
<keyword evidence="3" id="KW-1185">Reference proteome</keyword>
<feature type="chain" id="PRO_5029846710" description="DUF5723 domain-containing protein" evidence="1">
    <location>
        <begin position="22"/>
        <end position="355"/>
    </location>
</feature>
<protein>
    <recommendedName>
        <fullName evidence="4">DUF5723 domain-containing protein</fullName>
    </recommendedName>
</protein>
<evidence type="ECO:0000313" key="2">
    <source>
        <dbReference type="EMBL" id="MRX76286.1"/>
    </source>
</evidence>
<evidence type="ECO:0000256" key="1">
    <source>
        <dbReference type="SAM" id="SignalP"/>
    </source>
</evidence>
<dbReference type="InterPro" id="IPR046495">
    <property type="entry name" value="DUF6588"/>
</dbReference>
<organism evidence="2 3">
    <name type="scientific">Pedobacter petrophilus</name>
    <dbReference type="NCBI Taxonomy" id="1908241"/>
    <lineage>
        <taxon>Bacteria</taxon>
        <taxon>Pseudomonadati</taxon>
        <taxon>Bacteroidota</taxon>
        <taxon>Sphingobacteriia</taxon>
        <taxon>Sphingobacteriales</taxon>
        <taxon>Sphingobacteriaceae</taxon>
        <taxon>Pedobacter</taxon>
    </lineage>
</organism>
<feature type="signal peptide" evidence="1">
    <location>
        <begin position="1"/>
        <end position="21"/>
    </location>
</feature>
<keyword evidence="1" id="KW-0732">Signal</keyword>
<dbReference type="Proteomes" id="UP000487757">
    <property type="component" value="Unassembled WGS sequence"/>
</dbReference>
<accession>A0A7K0FZW1</accession>
<proteinExistence type="predicted"/>
<evidence type="ECO:0000313" key="3">
    <source>
        <dbReference type="Proteomes" id="UP000487757"/>
    </source>
</evidence>